<dbReference type="GO" id="GO:0005886">
    <property type="term" value="C:plasma membrane"/>
    <property type="evidence" value="ECO:0007669"/>
    <property type="project" value="UniProtKB-SubCell"/>
</dbReference>
<feature type="binding site" description="axial binding residue" evidence="10">
    <location>
        <position position="61"/>
    </location>
    <ligand>
        <name>heme c</name>
        <dbReference type="ChEBI" id="CHEBI:61717"/>
        <label>1</label>
    </ligand>
    <ligandPart>
        <name>Fe</name>
        <dbReference type="ChEBI" id="CHEBI:18248"/>
    </ligandPart>
</feature>
<reference evidence="13" key="1">
    <citation type="submission" date="2014-12" db="EMBL/GenBank/DDBJ databases">
        <title>The draft genome of the Tatumella morbirosei type strain, LMG23360T isolated from pineapple rot.</title>
        <authorList>
            <person name="Smits T.H."/>
            <person name="Palmer M."/>
            <person name="Venter S.N."/>
            <person name="Duffy B."/>
            <person name="Steenkamp E.T."/>
            <person name="Chan W.Y."/>
            <person name="Coutinho T.A."/>
            <person name="Coetzee M.P."/>
            <person name="De Maayer P."/>
        </authorList>
    </citation>
    <scope>NUCLEOTIDE SEQUENCE [LARGE SCALE GENOMIC DNA]</scope>
    <source>
        <strain evidence="13">LMG 23360</strain>
    </source>
</reference>
<feature type="binding site" description="axial binding residue" evidence="10">
    <location>
        <position position="340"/>
    </location>
    <ligand>
        <name>heme c</name>
        <dbReference type="ChEBI" id="CHEBI:61717"/>
        <label>3</label>
    </ligand>
    <ligandPart>
        <name>Fe</name>
        <dbReference type="ChEBI" id="CHEBI:18248"/>
    </ligandPart>
</feature>
<dbReference type="PIRSF" id="PIRSF000018">
    <property type="entry name" value="Mb_ADH_cyt_c"/>
    <property type="match status" value="1"/>
</dbReference>
<comment type="caution">
    <text evidence="13">The sequence shown here is derived from an EMBL/GenBank/DDBJ whole genome shotgun (WGS) entry which is preliminary data.</text>
</comment>
<feature type="binding site" description="covalent" evidence="9">
    <location>
        <position position="207"/>
    </location>
    <ligand>
        <name>heme c</name>
        <dbReference type="ChEBI" id="CHEBI:61717"/>
        <label>2</label>
    </ligand>
</feature>
<evidence type="ECO:0000259" key="12">
    <source>
        <dbReference type="PROSITE" id="PS51007"/>
    </source>
</evidence>
<sequence length="432" mass="46862">MRKGIIYGAGAVVLAGVVAFGIYAWHPEIAEVSPPSKGQFPPELVDQGRILAAAGYCSTCHTASGGQPYAGNYKMNTNFGTIYSSNITPDPDTGIGRWSEAAFIRAMRTGVDREGNHLLPAFPYEHFNKLTDHDIEAIYAYIMTSVPPVHQQKLENGIPFPLNIRWLQAGWKLLFADTQPFDPRADKSAEWNRGAYLVEGVSHCGACHTPRNALGGEKYSNAYEGAAVDGWFAPSLTSTSVSPIRWRQADFYQYLTTGNSPYHGTAAGPMSPVIHGGLSALPDSDIRAISVFLADQAGNVTADPAATPALSDALKREHEIPDLRTNDGARLYATACAACHYNGDTVKPGRPLLGLASSTHIDDPVNLINIIMDGIRSDQGTIGIVMPSFRDALTDDQIAAIAGWLRQSAGEKPWPNLQQRVAEIRKQPRYER</sequence>
<keyword evidence="7 10" id="KW-0408">Iron</keyword>
<dbReference type="EMBL" id="JPKR02000004">
    <property type="protein sequence ID" value="KGD74697.1"/>
    <property type="molecule type" value="Genomic_DNA"/>
</dbReference>
<protein>
    <submittedName>
        <fullName evidence="13">Aldehyde dehydrogenase</fullName>
    </submittedName>
</protein>
<dbReference type="PANTHER" id="PTHR35008:SF8">
    <property type="entry name" value="ALCOHOL DEHYDROGENASE CYTOCHROME C SUBUNIT"/>
    <property type="match status" value="1"/>
</dbReference>
<dbReference type="GO" id="GO:0020037">
    <property type="term" value="F:heme binding"/>
    <property type="evidence" value="ECO:0007669"/>
    <property type="project" value="InterPro"/>
</dbReference>
<evidence type="ECO:0000256" key="10">
    <source>
        <dbReference type="PIRSR" id="PIRSR000018-51"/>
    </source>
</evidence>
<keyword evidence="14" id="KW-1185">Reference proteome</keyword>
<dbReference type="Pfam" id="PF00034">
    <property type="entry name" value="Cytochrom_C"/>
    <property type="match status" value="1"/>
</dbReference>
<dbReference type="RefSeq" id="WP_038017473.1">
    <property type="nucleotide sequence ID" value="NZ_JPKR02000004.1"/>
</dbReference>
<name>A0A095TDD6_9GAMM</name>
<dbReference type="InterPro" id="IPR009056">
    <property type="entry name" value="Cyt_c-like_dom"/>
</dbReference>
<evidence type="ECO:0000313" key="14">
    <source>
        <dbReference type="Proteomes" id="UP000029577"/>
    </source>
</evidence>
<dbReference type="eggNOG" id="COG2010">
    <property type="taxonomic scope" value="Bacteria"/>
</dbReference>
<dbReference type="Pfam" id="PF13442">
    <property type="entry name" value="Cytochrome_CBB3"/>
    <property type="match status" value="1"/>
</dbReference>
<keyword evidence="2" id="KW-1003">Cell membrane</keyword>
<dbReference type="Gene3D" id="1.10.760.10">
    <property type="entry name" value="Cytochrome c-like domain"/>
    <property type="match status" value="2"/>
</dbReference>
<dbReference type="Proteomes" id="UP000029577">
    <property type="component" value="Unassembled WGS sequence"/>
</dbReference>
<organism evidence="13 14">
    <name type="scientific">Tatumella morbirosei</name>
    <dbReference type="NCBI Taxonomy" id="642227"/>
    <lineage>
        <taxon>Bacteria</taxon>
        <taxon>Pseudomonadati</taxon>
        <taxon>Pseudomonadota</taxon>
        <taxon>Gammaproteobacteria</taxon>
        <taxon>Enterobacterales</taxon>
        <taxon>Erwiniaceae</taxon>
        <taxon>Tatumella</taxon>
    </lineage>
</organism>
<dbReference type="GO" id="GO:0005506">
    <property type="term" value="F:iron ion binding"/>
    <property type="evidence" value="ECO:0007669"/>
    <property type="project" value="InterPro"/>
</dbReference>
<comment type="cofactor">
    <cofactor evidence="9">
        <name>heme c</name>
        <dbReference type="ChEBI" id="CHEBI:61717"/>
    </cofactor>
    <text evidence="9">Binds 3 heme c groups covalently per subunit.</text>
</comment>
<evidence type="ECO:0000256" key="5">
    <source>
        <dbReference type="ARBA" id="ARBA00022729"/>
    </source>
</evidence>
<evidence type="ECO:0000256" key="1">
    <source>
        <dbReference type="ARBA" id="ARBA00004236"/>
    </source>
</evidence>
<gene>
    <name evidence="13" type="ORF">HA49_05070</name>
</gene>
<dbReference type="SUPFAM" id="SSF46626">
    <property type="entry name" value="Cytochrome c"/>
    <property type="match status" value="3"/>
</dbReference>
<feature type="transmembrane region" description="Helical" evidence="11">
    <location>
        <begin position="5"/>
        <end position="25"/>
    </location>
</feature>
<keyword evidence="5" id="KW-0732">Signal</keyword>
<evidence type="ECO:0000256" key="6">
    <source>
        <dbReference type="ARBA" id="ARBA00022737"/>
    </source>
</evidence>
<dbReference type="InterPro" id="IPR014353">
    <property type="entry name" value="Membr-bd_ADH_cyt_c"/>
</dbReference>
<evidence type="ECO:0000256" key="11">
    <source>
        <dbReference type="SAM" id="Phobius"/>
    </source>
</evidence>
<dbReference type="InterPro" id="IPR051459">
    <property type="entry name" value="Cytochrome_c-type_DH"/>
</dbReference>
<feature type="domain" description="Cytochrome c" evidence="12">
    <location>
        <begin position="189"/>
        <end position="297"/>
    </location>
</feature>
<accession>A0A095TDD6</accession>
<feature type="binding site" description="axial binding residue" evidence="10">
    <location>
        <position position="208"/>
    </location>
    <ligand>
        <name>heme c</name>
        <dbReference type="ChEBI" id="CHEBI:61717"/>
        <label>2</label>
    </ligand>
    <ligandPart>
        <name>Fe</name>
        <dbReference type="ChEBI" id="CHEBI:18248"/>
    </ligandPart>
</feature>
<evidence type="ECO:0000256" key="7">
    <source>
        <dbReference type="ARBA" id="ARBA00023004"/>
    </source>
</evidence>
<dbReference type="GO" id="GO:0009055">
    <property type="term" value="F:electron transfer activity"/>
    <property type="evidence" value="ECO:0007669"/>
    <property type="project" value="InterPro"/>
</dbReference>
<evidence type="ECO:0000256" key="9">
    <source>
        <dbReference type="PIRSR" id="PIRSR000018-50"/>
    </source>
</evidence>
<feature type="binding site" description="covalent" evidence="9">
    <location>
        <position position="204"/>
    </location>
    <ligand>
        <name>heme c</name>
        <dbReference type="ChEBI" id="CHEBI:61717"/>
        <label>2</label>
    </ligand>
</feature>
<keyword evidence="6" id="KW-0677">Repeat</keyword>
<feature type="domain" description="Cytochrome c" evidence="12">
    <location>
        <begin position="323"/>
        <end position="409"/>
    </location>
</feature>
<dbReference type="STRING" id="642227.HA49_05070"/>
<dbReference type="AlphaFoldDB" id="A0A095TDD6"/>
<keyword evidence="3 9" id="KW-0349">Heme</keyword>
<feature type="binding site" description="covalent" evidence="9">
    <location>
        <position position="57"/>
    </location>
    <ligand>
        <name>heme c</name>
        <dbReference type="ChEBI" id="CHEBI:61717"/>
        <label>1</label>
    </ligand>
</feature>
<feature type="binding site" description="covalent" evidence="9">
    <location>
        <position position="336"/>
    </location>
    <ligand>
        <name>heme c</name>
        <dbReference type="ChEBI" id="CHEBI:61717"/>
        <label>3</label>
    </ligand>
</feature>
<proteinExistence type="predicted"/>
<evidence type="ECO:0000256" key="2">
    <source>
        <dbReference type="ARBA" id="ARBA00022475"/>
    </source>
</evidence>
<evidence type="ECO:0000256" key="4">
    <source>
        <dbReference type="ARBA" id="ARBA00022723"/>
    </source>
</evidence>
<comment type="subcellular location">
    <subcellularLocation>
        <location evidence="1">Cell membrane</location>
    </subcellularLocation>
</comment>
<dbReference type="InterPro" id="IPR036909">
    <property type="entry name" value="Cyt_c-like_dom_sf"/>
</dbReference>
<feature type="binding site" description="covalent" evidence="9">
    <location>
        <position position="60"/>
    </location>
    <ligand>
        <name>heme c</name>
        <dbReference type="ChEBI" id="CHEBI:61717"/>
        <label>1</label>
    </ligand>
</feature>
<dbReference type="GO" id="GO:0016614">
    <property type="term" value="F:oxidoreductase activity, acting on CH-OH group of donors"/>
    <property type="evidence" value="ECO:0007669"/>
    <property type="project" value="InterPro"/>
</dbReference>
<evidence type="ECO:0000313" key="13">
    <source>
        <dbReference type="EMBL" id="KGD74697.1"/>
    </source>
</evidence>
<keyword evidence="4 10" id="KW-0479">Metal-binding</keyword>
<feature type="domain" description="Cytochrome c" evidence="12">
    <location>
        <begin position="43"/>
        <end position="146"/>
    </location>
</feature>
<evidence type="ECO:0000256" key="3">
    <source>
        <dbReference type="ARBA" id="ARBA00022617"/>
    </source>
</evidence>
<keyword evidence="11" id="KW-0812">Transmembrane</keyword>
<feature type="binding site" description="covalent" evidence="9">
    <location>
        <position position="339"/>
    </location>
    <ligand>
        <name>heme c</name>
        <dbReference type="ChEBI" id="CHEBI:61717"/>
        <label>3</label>
    </ligand>
</feature>
<dbReference type="PROSITE" id="PS51007">
    <property type="entry name" value="CYTC"/>
    <property type="match status" value="3"/>
</dbReference>
<keyword evidence="11" id="KW-1133">Transmembrane helix</keyword>
<keyword evidence="8 11" id="KW-0472">Membrane</keyword>
<dbReference type="PANTHER" id="PTHR35008">
    <property type="entry name" value="BLL4482 PROTEIN-RELATED"/>
    <property type="match status" value="1"/>
</dbReference>
<dbReference type="OrthoDB" id="9811281at2"/>
<evidence type="ECO:0000256" key="8">
    <source>
        <dbReference type="ARBA" id="ARBA00023136"/>
    </source>
</evidence>